<protein>
    <recommendedName>
        <fullName evidence="9">ABC transmembrane type-1 domain-containing protein</fullName>
    </recommendedName>
</protein>
<feature type="transmembrane region" description="Helical" evidence="8">
    <location>
        <begin position="150"/>
        <end position="172"/>
    </location>
</feature>
<dbReference type="AlphaFoldDB" id="X1HE60"/>
<feature type="non-terminal residue" evidence="10">
    <location>
        <position position="1"/>
    </location>
</feature>
<keyword evidence="5 8" id="KW-0812">Transmembrane</keyword>
<dbReference type="InterPro" id="IPR005672">
    <property type="entry name" value="Phosphate_PstA"/>
</dbReference>
<accession>X1HE60</accession>
<dbReference type="NCBIfam" id="TIGR00974">
    <property type="entry name" value="3a0107s02c"/>
    <property type="match status" value="1"/>
</dbReference>
<dbReference type="PROSITE" id="PS50928">
    <property type="entry name" value="ABC_TM1"/>
    <property type="match status" value="1"/>
</dbReference>
<evidence type="ECO:0000256" key="6">
    <source>
        <dbReference type="ARBA" id="ARBA00022989"/>
    </source>
</evidence>
<dbReference type="GO" id="GO:0005315">
    <property type="term" value="F:phosphate transmembrane transporter activity"/>
    <property type="evidence" value="ECO:0007669"/>
    <property type="project" value="InterPro"/>
</dbReference>
<dbReference type="PANTHER" id="PTHR43470">
    <property type="entry name" value="PHOSPHATE TRANSPORT SYSTEM PERMEASE PROTEIN PSTA-RELATED"/>
    <property type="match status" value="1"/>
</dbReference>
<evidence type="ECO:0000313" key="10">
    <source>
        <dbReference type="EMBL" id="GAH67702.1"/>
    </source>
</evidence>
<evidence type="ECO:0000256" key="7">
    <source>
        <dbReference type="ARBA" id="ARBA00023136"/>
    </source>
</evidence>
<keyword evidence="3" id="KW-0813">Transport</keyword>
<comment type="subcellular location">
    <subcellularLocation>
        <location evidence="1">Cell membrane</location>
        <topology evidence="1">Multi-pass membrane protein</topology>
    </subcellularLocation>
</comment>
<dbReference type="EMBL" id="BARU01034793">
    <property type="protein sequence ID" value="GAH67702.1"/>
    <property type="molecule type" value="Genomic_DNA"/>
</dbReference>
<feature type="domain" description="ABC transmembrane type-1" evidence="9">
    <location>
        <begin position="1"/>
        <end position="169"/>
    </location>
</feature>
<reference evidence="10" key="1">
    <citation type="journal article" date="2014" name="Front. Microbiol.">
        <title>High frequency of phylogenetically diverse reductive dehalogenase-homologous genes in deep subseafloor sedimentary metagenomes.</title>
        <authorList>
            <person name="Kawai M."/>
            <person name="Futagami T."/>
            <person name="Toyoda A."/>
            <person name="Takaki Y."/>
            <person name="Nishi S."/>
            <person name="Hori S."/>
            <person name="Arai W."/>
            <person name="Tsubouchi T."/>
            <person name="Morono Y."/>
            <person name="Uchiyama I."/>
            <person name="Ito T."/>
            <person name="Fujiyama A."/>
            <person name="Inagaki F."/>
            <person name="Takami H."/>
        </authorList>
    </citation>
    <scope>NUCLEOTIDE SEQUENCE</scope>
    <source>
        <strain evidence="10">Expedition CK06-06</strain>
    </source>
</reference>
<dbReference type="Gene3D" id="1.10.3720.10">
    <property type="entry name" value="MetI-like"/>
    <property type="match status" value="1"/>
</dbReference>
<feature type="transmembrane region" description="Helical" evidence="8">
    <location>
        <begin position="30"/>
        <end position="48"/>
    </location>
</feature>
<dbReference type="CDD" id="cd06261">
    <property type="entry name" value="TM_PBP2"/>
    <property type="match status" value="1"/>
</dbReference>
<dbReference type="InterPro" id="IPR000515">
    <property type="entry name" value="MetI-like"/>
</dbReference>
<sequence>IGINNLAGVPSVVFGLFGLAIFVKLFGFGVSVLSGSLTLGILILPVIIRASEEAIDSVPSSFKEASFALGATKWQTIRKVVLPTALPGILTGAILSLGRAAGETAPILFTAATFYTRHLPESPFREVMALPYHIYALMTEGTKPEFQVPIAYGTALVLLLLVFAVNFIAIIIRSRMRRKRKW</sequence>
<comment type="similarity">
    <text evidence="2">Belongs to the binding-protein-dependent transport system permease family. CysTW subfamily.</text>
</comment>
<evidence type="ECO:0000256" key="3">
    <source>
        <dbReference type="ARBA" id="ARBA00022448"/>
    </source>
</evidence>
<dbReference type="PANTHER" id="PTHR43470:SF3">
    <property type="entry name" value="PHOSPHATE TRANSPORT SYSTEM PERMEASE PROTEIN PSTA-RELATED"/>
    <property type="match status" value="1"/>
</dbReference>
<comment type="caution">
    <text evidence="10">The sequence shown here is derived from an EMBL/GenBank/DDBJ whole genome shotgun (WGS) entry which is preliminary data.</text>
</comment>
<keyword evidence="4" id="KW-1003">Cell membrane</keyword>
<dbReference type="GO" id="GO:0005886">
    <property type="term" value="C:plasma membrane"/>
    <property type="evidence" value="ECO:0007669"/>
    <property type="project" value="UniProtKB-SubCell"/>
</dbReference>
<dbReference type="GO" id="GO:0035435">
    <property type="term" value="P:phosphate ion transmembrane transport"/>
    <property type="evidence" value="ECO:0007669"/>
    <property type="project" value="InterPro"/>
</dbReference>
<feature type="transmembrane region" description="Helical" evidence="8">
    <location>
        <begin position="6"/>
        <end position="23"/>
    </location>
</feature>
<evidence type="ECO:0000256" key="2">
    <source>
        <dbReference type="ARBA" id="ARBA00007069"/>
    </source>
</evidence>
<proteinExistence type="inferred from homology"/>
<keyword evidence="6 8" id="KW-1133">Transmembrane helix</keyword>
<dbReference type="InterPro" id="IPR035906">
    <property type="entry name" value="MetI-like_sf"/>
</dbReference>
<evidence type="ECO:0000256" key="1">
    <source>
        <dbReference type="ARBA" id="ARBA00004651"/>
    </source>
</evidence>
<evidence type="ECO:0000256" key="8">
    <source>
        <dbReference type="SAM" id="Phobius"/>
    </source>
</evidence>
<keyword evidence="7 8" id="KW-0472">Membrane</keyword>
<dbReference type="SUPFAM" id="SSF161098">
    <property type="entry name" value="MetI-like"/>
    <property type="match status" value="1"/>
</dbReference>
<evidence type="ECO:0000256" key="4">
    <source>
        <dbReference type="ARBA" id="ARBA00022475"/>
    </source>
</evidence>
<evidence type="ECO:0000256" key="5">
    <source>
        <dbReference type="ARBA" id="ARBA00022692"/>
    </source>
</evidence>
<name>X1HE60_9ZZZZ</name>
<gene>
    <name evidence="10" type="ORF">S03H2_54565</name>
</gene>
<evidence type="ECO:0000259" key="9">
    <source>
        <dbReference type="PROSITE" id="PS50928"/>
    </source>
</evidence>
<organism evidence="10">
    <name type="scientific">marine sediment metagenome</name>
    <dbReference type="NCBI Taxonomy" id="412755"/>
    <lineage>
        <taxon>unclassified sequences</taxon>
        <taxon>metagenomes</taxon>
        <taxon>ecological metagenomes</taxon>
    </lineage>
</organism>
<dbReference type="Pfam" id="PF00528">
    <property type="entry name" value="BPD_transp_1"/>
    <property type="match status" value="1"/>
</dbReference>